<reference evidence="2" key="1">
    <citation type="submission" date="2020-10" db="EMBL/GenBank/DDBJ databases">
        <authorList>
            <person name="Gilroy R."/>
        </authorList>
    </citation>
    <scope>NUCLEOTIDE SEQUENCE</scope>
    <source>
        <strain evidence="2">CHK189-12415</strain>
    </source>
</reference>
<keyword evidence="1" id="KW-0472">Membrane</keyword>
<name>A0A9D1DXN2_9FIRM</name>
<evidence type="ECO:0000256" key="1">
    <source>
        <dbReference type="SAM" id="Phobius"/>
    </source>
</evidence>
<organism evidence="2 3">
    <name type="scientific">Candidatus Faecivivens stercoravium</name>
    <dbReference type="NCBI Taxonomy" id="2840803"/>
    <lineage>
        <taxon>Bacteria</taxon>
        <taxon>Bacillati</taxon>
        <taxon>Bacillota</taxon>
        <taxon>Clostridia</taxon>
        <taxon>Eubacteriales</taxon>
        <taxon>Oscillospiraceae</taxon>
        <taxon>Oscillospiraceae incertae sedis</taxon>
        <taxon>Candidatus Faecivivens</taxon>
    </lineage>
</organism>
<dbReference type="EMBL" id="DVHA01000189">
    <property type="protein sequence ID" value="HIR61095.1"/>
    <property type="molecule type" value="Genomic_DNA"/>
</dbReference>
<comment type="caution">
    <text evidence="2">The sequence shown here is derived from an EMBL/GenBank/DDBJ whole genome shotgun (WGS) entry which is preliminary data.</text>
</comment>
<reference evidence="2" key="2">
    <citation type="journal article" date="2021" name="PeerJ">
        <title>Extensive microbial diversity within the chicken gut microbiome revealed by metagenomics and culture.</title>
        <authorList>
            <person name="Gilroy R."/>
            <person name="Ravi A."/>
            <person name="Getino M."/>
            <person name="Pursley I."/>
            <person name="Horton D.L."/>
            <person name="Alikhan N.F."/>
            <person name="Baker D."/>
            <person name="Gharbi K."/>
            <person name="Hall N."/>
            <person name="Watson M."/>
            <person name="Adriaenssens E.M."/>
            <person name="Foster-Nyarko E."/>
            <person name="Jarju S."/>
            <person name="Secka A."/>
            <person name="Antonio M."/>
            <person name="Oren A."/>
            <person name="Chaudhuri R.R."/>
            <person name="La Ragione R."/>
            <person name="Hildebrand F."/>
            <person name="Pallen M.J."/>
        </authorList>
    </citation>
    <scope>NUCLEOTIDE SEQUENCE</scope>
    <source>
        <strain evidence="2">CHK189-12415</strain>
    </source>
</reference>
<feature type="transmembrane region" description="Helical" evidence="1">
    <location>
        <begin position="20"/>
        <end position="36"/>
    </location>
</feature>
<accession>A0A9D1DXN2</accession>
<gene>
    <name evidence="2" type="ORF">IAB37_05930</name>
</gene>
<protein>
    <submittedName>
        <fullName evidence="2">Uncharacterized protein</fullName>
    </submittedName>
</protein>
<keyword evidence="1" id="KW-0812">Transmembrane</keyword>
<sequence>MLNLLEYAFRRLRQLRIDPALVGLAAGITVLCFLWKKGKRLLFTLLALGLLLRQAEQAARRKEEGHV</sequence>
<dbReference type="AlphaFoldDB" id="A0A9D1DXN2"/>
<keyword evidence="1" id="KW-1133">Transmembrane helix</keyword>
<dbReference type="Proteomes" id="UP000824241">
    <property type="component" value="Unassembled WGS sequence"/>
</dbReference>
<proteinExistence type="predicted"/>
<evidence type="ECO:0000313" key="2">
    <source>
        <dbReference type="EMBL" id="HIR61095.1"/>
    </source>
</evidence>
<evidence type="ECO:0000313" key="3">
    <source>
        <dbReference type="Proteomes" id="UP000824241"/>
    </source>
</evidence>